<dbReference type="AlphaFoldDB" id="A0A0F9G1S5"/>
<evidence type="ECO:0000256" key="1">
    <source>
        <dbReference type="SAM" id="Phobius"/>
    </source>
</evidence>
<gene>
    <name evidence="2" type="ORF">LCGC14_2236610</name>
</gene>
<feature type="non-terminal residue" evidence="2">
    <location>
        <position position="163"/>
    </location>
</feature>
<organism evidence="2">
    <name type="scientific">marine sediment metagenome</name>
    <dbReference type="NCBI Taxonomy" id="412755"/>
    <lineage>
        <taxon>unclassified sequences</taxon>
        <taxon>metagenomes</taxon>
        <taxon>ecological metagenomes</taxon>
    </lineage>
</organism>
<reference evidence="2" key="1">
    <citation type="journal article" date="2015" name="Nature">
        <title>Complex archaea that bridge the gap between prokaryotes and eukaryotes.</title>
        <authorList>
            <person name="Spang A."/>
            <person name="Saw J.H."/>
            <person name="Jorgensen S.L."/>
            <person name="Zaremba-Niedzwiedzka K."/>
            <person name="Martijn J."/>
            <person name="Lind A.E."/>
            <person name="van Eijk R."/>
            <person name="Schleper C."/>
            <person name="Guy L."/>
            <person name="Ettema T.J."/>
        </authorList>
    </citation>
    <scope>NUCLEOTIDE SEQUENCE</scope>
</reference>
<feature type="transmembrane region" description="Helical" evidence="1">
    <location>
        <begin position="20"/>
        <end position="45"/>
    </location>
</feature>
<keyword evidence="1" id="KW-1133">Transmembrane helix</keyword>
<keyword evidence="1" id="KW-0472">Membrane</keyword>
<protein>
    <submittedName>
        <fullName evidence="2">Uncharacterized protein</fullName>
    </submittedName>
</protein>
<comment type="caution">
    <text evidence="2">The sequence shown here is derived from an EMBL/GenBank/DDBJ whole genome shotgun (WGS) entry which is preliminary data.</text>
</comment>
<accession>A0A0F9G1S5</accession>
<name>A0A0F9G1S5_9ZZZZ</name>
<proteinExistence type="predicted"/>
<dbReference type="EMBL" id="LAZR01030204">
    <property type="protein sequence ID" value="KKL57322.1"/>
    <property type="molecule type" value="Genomic_DNA"/>
</dbReference>
<evidence type="ECO:0000313" key="2">
    <source>
        <dbReference type="EMBL" id="KKL57322.1"/>
    </source>
</evidence>
<sequence>MDYDISKPGWFRQARAFQDTIGFVSNFPLAYAYALFMALSGHVIGRNASIRYAQKIYPNHYICLVGSSGIHHKSTAIGLSLEAMGNERLGDYPPLRSLTTSQGLLMAMSNTGGQGLVVLDELATMTAKRKQDFASDLLATIVLLYGCPPVAGTYTRHDPIEVY</sequence>
<keyword evidence="1" id="KW-0812">Transmembrane</keyword>